<dbReference type="Gene3D" id="3.20.20.150">
    <property type="entry name" value="Divalent-metal-dependent TIM barrel enzymes"/>
    <property type="match status" value="1"/>
</dbReference>
<comment type="caution">
    <text evidence="1">The sequence shown here is derived from an EMBL/GenBank/DDBJ whole genome shotgun (WGS) entry which is preliminary data.</text>
</comment>
<feature type="non-terminal residue" evidence="1">
    <location>
        <position position="171"/>
    </location>
</feature>
<proteinExistence type="predicted"/>
<organism evidence="1">
    <name type="scientific">marine sediment metagenome</name>
    <dbReference type="NCBI Taxonomy" id="412755"/>
    <lineage>
        <taxon>unclassified sequences</taxon>
        <taxon>metagenomes</taxon>
        <taxon>ecological metagenomes</taxon>
    </lineage>
</organism>
<dbReference type="SUPFAM" id="SSF51658">
    <property type="entry name" value="Xylose isomerase-like"/>
    <property type="match status" value="1"/>
</dbReference>
<dbReference type="AlphaFoldDB" id="X0ULX2"/>
<sequence length="171" mass="18971">MLPELNIGYSPNAGVTRDIVVKYNMGIEVVRGFEEAALAEAADLAYSVHMPWSEPGVGRLNYAATDPDFRRLCMEMINGRIVFAGQNFPSARVAVIHCAPYRWVAHEHAGGRIGDYELFISALRELADFAGEHGLLLTLENNNAYWVNAAGEFSWEDGVLTPDMRYFACTP</sequence>
<name>X0ULX2_9ZZZZ</name>
<accession>X0ULX2</accession>
<evidence type="ECO:0008006" key="2">
    <source>
        <dbReference type="Google" id="ProtNLM"/>
    </source>
</evidence>
<evidence type="ECO:0000313" key="1">
    <source>
        <dbReference type="EMBL" id="GAG06789.1"/>
    </source>
</evidence>
<protein>
    <recommendedName>
        <fullName evidence="2">Xylose isomerase-like TIM barrel domain-containing protein</fullName>
    </recommendedName>
</protein>
<dbReference type="EMBL" id="BARS01024347">
    <property type="protein sequence ID" value="GAG06789.1"/>
    <property type="molecule type" value="Genomic_DNA"/>
</dbReference>
<reference evidence="1" key="1">
    <citation type="journal article" date="2014" name="Front. Microbiol.">
        <title>High frequency of phylogenetically diverse reductive dehalogenase-homologous genes in deep subseafloor sedimentary metagenomes.</title>
        <authorList>
            <person name="Kawai M."/>
            <person name="Futagami T."/>
            <person name="Toyoda A."/>
            <person name="Takaki Y."/>
            <person name="Nishi S."/>
            <person name="Hori S."/>
            <person name="Arai W."/>
            <person name="Tsubouchi T."/>
            <person name="Morono Y."/>
            <person name="Uchiyama I."/>
            <person name="Ito T."/>
            <person name="Fujiyama A."/>
            <person name="Inagaki F."/>
            <person name="Takami H."/>
        </authorList>
    </citation>
    <scope>NUCLEOTIDE SEQUENCE</scope>
    <source>
        <strain evidence="1">Expedition CK06-06</strain>
    </source>
</reference>
<dbReference type="InterPro" id="IPR036237">
    <property type="entry name" value="Xyl_isomerase-like_sf"/>
</dbReference>
<gene>
    <name evidence="1" type="ORF">S01H1_38655</name>
</gene>